<dbReference type="EMBL" id="QJKJ01009741">
    <property type="protein sequence ID" value="RDX75726.1"/>
    <property type="molecule type" value="Genomic_DNA"/>
</dbReference>
<comment type="caution">
    <text evidence="1">The sequence shown here is derived from an EMBL/GenBank/DDBJ whole genome shotgun (WGS) entry which is preliminary data.</text>
</comment>
<dbReference type="Proteomes" id="UP000257109">
    <property type="component" value="Unassembled WGS sequence"/>
</dbReference>
<accession>A0A371FBQ0</accession>
<evidence type="ECO:0000313" key="1">
    <source>
        <dbReference type="EMBL" id="RDX75726.1"/>
    </source>
</evidence>
<gene>
    <name evidence="1" type="ORF">CR513_44365</name>
</gene>
<evidence type="ECO:0000313" key="2">
    <source>
        <dbReference type="Proteomes" id="UP000257109"/>
    </source>
</evidence>
<evidence type="ECO:0008006" key="3">
    <source>
        <dbReference type="Google" id="ProtNLM"/>
    </source>
</evidence>
<keyword evidence="2" id="KW-1185">Reference proteome</keyword>
<proteinExistence type="predicted"/>
<dbReference type="AlphaFoldDB" id="A0A371FBQ0"/>
<dbReference type="OrthoDB" id="418237at2759"/>
<organism evidence="1 2">
    <name type="scientific">Mucuna pruriens</name>
    <name type="common">Velvet bean</name>
    <name type="synonym">Dolichos pruriens</name>
    <dbReference type="NCBI Taxonomy" id="157652"/>
    <lineage>
        <taxon>Eukaryota</taxon>
        <taxon>Viridiplantae</taxon>
        <taxon>Streptophyta</taxon>
        <taxon>Embryophyta</taxon>
        <taxon>Tracheophyta</taxon>
        <taxon>Spermatophyta</taxon>
        <taxon>Magnoliopsida</taxon>
        <taxon>eudicotyledons</taxon>
        <taxon>Gunneridae</taxon>
        <taxon>Pentapetalae</taxon>
        <taxon>rosids</taxon>
        <taxon>fabids</taxon>
        <taxon>Fabales</taxon>
        <taxon>Fabaceae</taxon>
        <taxon>Papilionoideae</taxon>
        <taxon>50 kb inversion clade</taxon>
        <taxon>NPAAA clade</taxon>
        <taxon>indigoferoid/millettioid clade</taxon>
        <taxon>Phaseoleae</taxon>
        <taxon>Mucuna</taxon>
    </lineage>
</organism>
<protein>
    <recommendedName>
        <fullName evidence="3">Copia protein</fullName>
    </recommendedName>
</protein>
<sequence length="115" mass="13288">MSRTERLNVVRGDRLACHHTLVDLILSILAVYGESLQFFHGDHCGRRNHRIHTLHGTISLCIAQAKYLSTTNYCSQLLWRKCQLEDYDIFESKIPLLCDNNATINLSKNPIFHSY</sequence>
<reference evidence="1" key="1">
    <citation type="submission" date="2018-05" db="EMBL/GenBank/DDBJ databases">
        <title>Draft genome of Mucuna pruriens seed.</title>
        <authorList>
            <person name="Nnadi N.E."/>
            <person name="Vos R."/>
            <person name="Hasami M.H."/>
            <person name="Devisetty U.K."/>
            <person name="Aguiy J.C."/>
        </authorList>
    </citation>
    <scope>NUCLEOTIDE SEQUENCE [LARGE SCALE GENOMIC DNA]</scope>
    <source>
        <strain evidence="1">JCA_2017</strain>
    </source>
</reference>
<feature type="non-terminal residue" evidence="1">
    <location>
        <position position="1"/>
    </location>
</feature>
<name>A0A371FBQ0_MUCPR</name>